<sequence length="53" mass="6152">MPSAEKFERKVFEDILPTLRKTGSYSVKAQKLPSATTLMKLQKHFEELAQRQD</sequence>
<proteinExistence type="predicted"/>
<protein>
    <submittedName>
        <fullName evidence="1">Uncharacterized protein</fullName>
    </submittedName>
</protein>
<dbReference type="Proteomes" id="UP000033731">
    <property type="component" value="Unassembled WGS sequence"/>
</dbReference>
<organism evidence="1 2">
    <name type="scientific">Candidatus Liberibacter solanacearum</name>
    <dbReference type="NCBI Taxonomy" id="556287"/>
    <lineage>
        <taxon>Bacteria</taxon>
        <taxon>Pseudomonadati</taxon>
        <taxon>Pseudomonadota</taxon>
        <taxon>Alphaproteobacteria</taxon>
        <taxon>Hyphomicrobiales</taxon>
        <taxon>Rhizobiaceae</taxon>
        <taxon>Liberibacter</taxon>
    </lineage>
</organism>
<gene>
    <name evidence="1" type="ORF">DJ66_0265</name>
</gene>
<dbReference type="PATRIC" id="fig|556287.9.peg.279"/>
<evidence type="ECO:0000313" key="2">
    <source>
        <dbReference type="Proteomes" id="UP000033731"/>
    </source>
</evidence>
<keyword evidence="2" id="KW-1185">Reference proteome</keyword>
<accession>A0A0F4VMH0</accession>
<reference evidence="1 2" key="1">
    <citation type="journal article" date="2015" name="Phytopathology">
        <title>Genomes of Candidatus Liberibacter solanacearum haplotype A from New Zealand and the USA suggest significant genome plasticity in the species.</title>
        <authorList>
            <person name="Thompson S.M."/>
            <person name="Johnson C.P."/>
            <person name="Lu A.Y."/>
            <person name="Frampton R.A."/>
            <person name="Sullivan K.L."/>
            <person name="Fiers M.W."/>
            <person name="Crowhurst R.N."/>
            <person name="Pitman A.R."/>
            <person name="Scott I."/>
            <person name="Gudmestad N.C."/>
            <person name="Smith G.R."/>
        </authorList>
    </citation>
    <scope>NUCLEOTIDE SEQUENCE [LARGE SCALE GENOMIC DNA]</scope>
    <source>
        <strain evidence="1 2">LsoNZ1</strain>
    </source>
</reference>
<dbReference type="RefSeq" id="WP_244463109.1">
    <property type="nucleotide sequence ID" value="NZ_JMTK01000001.1"/>
</dbReference>
<dbReference type="AlphaFoldDB" id="A0A0F4VMH0"/>
<comment type="caution">
    <text evidence="1">The sequence shown here is derived from an EMBL/GenBank/DDBJ whole genome shotgun (WGS) entry which is preliminary data.</text>
</comment>
<dbReference type="EMBL" id="JMTK01000001">
    <property type="protein sequence ID" value="KJZ82656.1"/>
    <property type="molecule type" value="Genomic_DNA"/>
</dbReference>
<evidence type="ECO:0000313" key="1">
    <source>
        <dbReference type="EMBL" id="KJZ82656.1"/>
    </source>
</evidence>
<name>A0A0F4VMH0_9HYPH</name>